<feature type="region of interest" description="Disordered" evidence="1">
    <location>
        <begin position="1"/>
        <end position="23"/>
    </location>
</feature>
<dbReference type="GO" id="GO:0016491">
    <property type="term" value="F:oxidoreductase activity"/>
    <property type="evidence" value="ECO:0007669"/>
    <property type="project" value="InterPro"/>
</dbReference>
<dbReference type="OrthoDB" id="5977668at2759"/>
<proteinExistence type="predicted"/>
<dbReference type="Proteomes" id="UP000013776">
    <property type="component" value="Unassembled WGS sequence"/>
</dbReference>
<gene>
    <name evidence="3" type="ORF">TAPDE_000165</name>
</gene>
<dbReference type="Gene3D" id="3.50.50.60">
    <property type="entry name" value="FAD/NAD(P)-binding domain"/>
    <property type="match status" value="1"/>
</dbReference>
<dbReference type="eggNOG" id="ENOG502QSMW">
    <property type="taxonomic scope" value="Eukaryota"/>
</dbReference>
<keyword evidence="4" id="KW-1185">Reference proteome</keyword>
<dbReference type="InterPro" id="IPR050464">
    <property type="entry name" value="Zeta_carotene_desat/Oxidored"/>
</dbReference>
<organism evidence="3 4">
    <name type="scientific">Taphrina deformans (strain PYCC 5710 / ATCC 11124 / CBS 356.35 / IMI 108563 / JCM 9778 / NBRC 8474)</name>
    <name type="common">Peach leaf curl fungus</name>
    <name type="synonym">Lalaria deformans</name>
    <dbReference type="NCBI Taxonomy" id="1097556"/>
    <lineage>
        <taxon>Eukaryota</taxon>
        <taxon>Fungi</taxon>
        <taxon>Dikarya</taxon>
        <taxon>Ascomycota</taxon>
        <taxon>Taphrinomycotina</taxon>
        <taxon>Taphrinomycetes</taxon>
        <taxon>Taphrinales</taxon>
        <taxon>Taphrinaceae</taxon>
        <taxon>Taphrina</taxon>
    </lineage>
</organism>
<accession>R4X6D8</accession>
<evidence type="ECO:0000313" key="4">
    <source>
        <dbReference type="Proteomes" id="UP000013776"/>
    </source>
</evidence>
<evidence type="ECO:0000259" key="2">
    <source>
        <dbReference type="Pfam" id="PF01593"/>
    </source>
</evidence>
<feature type="domain" description="Amine oxidase" evidence="2">
    <location>
        <begin position="31"/>
        <end position="293"/>
    </location>
</feature>
<dbReference type="AlphaFoldDB" id="R4X6D8"/>
<evidence type="ECO:0000256" key="1">
    <source>
        <dbReference type="SAM" id="MobiDB-lite"/>
    </source>
</evidence>
<dbReference type="PANTHER" id="PTHR42923">
    <property type="entry name" value="PROTOPORPHYRINOGEN OXIDASE"/>
    <property type="match status" value="1"/>
</dbReference>
<dbReference type="InterPro" id="IPR002937">
    <property type="entry name" value="Amino_oxidase"/>
</dbReference>
<reference evidence="3 4" key="1">
    <citation type="journal article" date="2013" name="MBio">
        <title>Genome sequencing of the plant pathogen Taphrina deformans, the causal agent of peach leaf curl.</title>
        <authorList>
            <person name="Cisse O.H."/>
            <person name="Almeida J.M.G.C.F."/>
            <person name="Fonseca A."/>
            <person name="Kumar A.A."/>
            <person name="Salojaervi J."/>
            <person name="Overmyer K."/>
            <person name="Hauser P.M."/>
            <person name="Pagni M."/>
        </authorList>
    </citation>
    <scope>NUCLEOTIDE SEQUENCE [LARGE SCALE GENOMIC DNA]</scope>
    <source>
        <strain evidence="4">PYCC 5710 / ATCC 11124 / CBS 356.35 / IMI 108563 / JCM 9778 / NBRC 8474</strain>
    </source>
</reference>
<comment type="caution">
    <text evidence="3">The sequence shown here is derived from an EMBL/GenBank/DDBJ whole genome shotgun (WGS) entry which is preliminary data.</text>
</comment>
<dbReference type="VEuPathDB" id="FungiDB:TAPDE_000165"/>
<dbReference type="EMBL" id="CAHR02000004">
    <property type="protein sequence ID" value="CCG80634.1"/>
    <property type="molecule type" value="Genomic_DNA"/>
</dbReference>
<sequence length="501" mass="56078">MSTKNLPQATDAGHHEGSQQRKRVAVVGGGVSGLSAAWALNEHSDHEVVVFESNDYIGGHTNTVTYEKDGKTTPVDSGFIVANTATYPNLLAFFKLKGIELNESEMSFSASRDAGAFEWSGSGVGAAFAQTSNILKQDIYVMLYDVFRFNQYSTDILDKTVGKADRELSIGQYLEKYGYSQSFTDNYLIPMTSCIWSTSPDKVSLDFPALTLIRFLYNHHLLQTVNRPPWLTVKNGAVTYIRSITDKMPLGSVRPNCAVREVYRANNKVYVKFNDQQEEFDHIIFACHADTTLEILGTQATAEEQRILSNFKFNKNRAILHSDLSLMPTRRAAWTSWNFMTKSSPESSNIDSVCLTYWMNNLQHISEEDFGPVLVTLNPLHRPKEETIQGEWDYSHPAFTPAAVAAQNELHVIQNQNSTSFAGAWTKYGFHEDGFSSGLSVAMQHLDAKIPFEFVDATFMRGEKREVTLIDRVARVIFWGSETLFGIGSRVLGFSTKPKSA</sequence>
<protein>
    <recommendedName>
        <fullName evidence="2">Amine oxidase domain-containing protein</fullName>
    </recommendedName>
</protein>
<dbReference type="Pfam" id="PF01593">
    <property type="entry name" value="Amino_oxidase"/>
    <property type="match status" value="1"/>
</dbReference>
<dbReference type="SUPFAM" id="SSF51905">
    <property type="entry name" value="FAD/NAD(P)-binding domain"/>
    <property type="match status" value="1"/>
</dbReference>
<name>R4X6D8_TAPDE</name>
<dbReference type="InterPro" id="IPR036188">
    <property type="entry name" value="FAD/NAD-bd_sf"/>
</dbReference>
<evidence type="ECO:0000313" key="3">
    <source>
        <dbReference type="EMBL" id="CCG80634.1"/>
    </source>
</evidence>
<dbReference type="PANTHER" id="PTHR42923:SF17">
    <property type="entry name" value="AMINE OXIDASE DOMAIN-CONTAINING PROTEIN"/>
    <property type="match status" value="1"/>
</dbReference>
<dbReference type="STRING" id="1097556.R4X6D8"/>
<dbReference type="Gene3D" id="1.10.405.20">
    <property type="match status" value="1"/>
</dbReference>
<dbReference type="FunFam" id="1.10.405.20:FF:000001">
    <property type="entry name" value="Amine oxidase"/>
    <property type="match status" value="1"/>
</dbReference>
<dbReference type="Gene3D" id="3.30.70.1990">
    <property type="match status" value="1"/>
</dbReference>